<name>A0A1G9BAV0_9FIRM</name>
<gene>
    <name evidence="2" type="ORF">SAMN05660472_01124</name>
</gene>
<accession>A0A1G9BAV0</accession>
<feature type="domain" description="HMA" evidence="1">
    <location>
        <begin position="20"/>
        <end position="62"/>
    </location>
</feature>
<dbReference type="Proteomes" id="UP000198718">
    <property type="component" value="Unassembled WGS sequence"/>
</dbReference>
<dbReference type="RefSeq" id="WP_090551667.1">
    <property type="nucleotide sequence ID" value="NZ_FNFP01000002.1"/>
</dbReference>
<dbReference type="EMBL" id="FNFP01000002">
    <property type="protein sequence ID" value="SDK36638.1"/>
    <property type="molecule type" value="Genomic_DNA"/>
</dbReference>
<organism evidence="2 3">
    <name type="scientific">Natronincola ferrireducens</name>
    <dbReference type="NCBI Taxonomy" id="393762"/>
    <lineage>
        <taxon>Bacteria</taxon>
        <taxon>Bacillati</taxon>
        <taxon>Bacillota</taxon>
        <taxon>Clostridia</taxon>
        <taxon>Peptostreptococcales</taxon>
        <taxon>Natronincolaceae</taxon>
        <taxon>Natronincola</taxon>
    </lineage>
</organism>
<dbReference type="AlphaFoldDB" id="A0A1G9BAV0"/>
<dbReference type="Gene3D" id="3.30.70.100">
    <property type="match status" value="1"/>
</dbReference>
<dbReference type="SUPFAM" id="SSF55008">
    <property type="entry name" value="HMA, heavy metal-associated domain"/>
    <property type="match status" value="1"/>
</dbReference>
<dbReference type="GO" id="GO:0046872">
    <property type="term" value="F:metal ion binding"/>
    <property type="evidence" value="ECO:0007669"/>
    <property type="project" value="InterPro"/>
</dbReference>
<reference evidence="2 3" key="1">
    <citation type="submission" date="2016-10" db="EMBL/GenBank/DDBJ databases">
        <authorList>
            <person name="de Groot N.N."/>
        </authorList>
    </citation>
    <scope>NUCLEOTIDE SEQUENCE [LARGE SCALE GENOMIC DNA]</scope>
    <source>
        <strain evidence="2 3">DSM 18346</strain>
    </source>
</reference>
<proteinExistence type="predicted"/>
<keyword evidence="3" id="KW-1185">Reference proteome</keyword>
<evidence type="ECO:0000313" key="3">
    <source>
        <dbReference type="Proteomes" id="UP000198718"/>
    </source>
</evidence>
<sequence>MGKEKYHFKSFNNTKVPPDNIKTILNALNGVNTVMLDMMDNTVLVDYDDTKTTSAEIRAKLDENKLV</sequence>
<evidence type="ECO:0000259" key="1">
    <source>
        <dbReference type="Pfam" id="PF00403"/>
    </source>
</evidence>
<dbReference type="InterPro" id="IPR036163">
    <property type="entry name" value="HMA_dom_sf"/>
</dbReference>
<protein>
    <submittedName>
        <fullName evidence="2">Heavy-metal-associated domain-containing protein</fullName>
    </submittedName>
</protein>
<dbReference type="Pfam" id="PF00403">
    <property type="entry name" value="HMA"/>
    <property type="match status" value="1"/>
</dbReference>
<dbReference type="InterPro" id="IPR006121">
    <property type="entry name" value="HMA_dom"/>
</dbReference>
<dbReference type="OrthoDB" id="1956187at2"/>
<evidence type="ECO:0000313" key="2">
    <source>
        <dbReference type="EMBL" id="SDK36638.1"/>
    </source>
</evidence>